<keyword evidence="1" id="KW-0328">Glycosyltransferase</keyword>
<comment type="caution">
    <text evidence="1">The sequence shown here is derived from an EMBL/GenBank/DDBJ whole genome shotgun (WGS) entry which is preliminary data.</text>
</comment>
<dbReference type="AlphaFoldDB" id="A0A9D1HFQ8"/>
<accession>A0A9D1HFQ8</accession>
<sequence>MESRAIKIHSRYSNKVVMKIIPGHFATTHSHINYYIDITTLKIRQTEASEAARCLAANYSVNTPVDTIVCMDGMEVIGAFLAQWLTENGIHSLNTHKSMYVVTPEIDVNRQIIFRDNVQNAIYNKNVLLLLASATTGKTVMRCMDCINYYGGRIVGISAVFSALPEIEGQKVYSLFSTKDIPRYQTYSVRDCPFCQKHQKLDAIVNSYGYSRL</sequence>
<reference evidence="1" key="2">
    <citation type="journal article" date="2021" name="PeerJ">
        <title>Extensive microbial diversity within the chicken gut microbiome revealed by metagenomics and culture.</title>
        <authorList>
            <person name="Gilroy R."/>
            <person name="Ravi A."/>
            <person name="Getino M."/>
            <person name="Pursley I."/>
            <person name="Horton D.L."/>
            <person name="Alikhan N.F."/>
            <person name="Baker D."/>
            <person name="Gharbi K."/>
            <person name="Hall N."/>
            <person name="Watson M."/>
            <person name="Adriaenssens E.M."/>
            <person name="Foster-Nyarko E."/>
            <person name="Jarju S."/>
            <person name="Secka A."/>
            <person name="Antonio M."/>
            <person name="Oren A."/>
            <person name="Chaudhuri R.R."/>
            <person name="La Ragione R."/>
            <person name="Hildebrand F."/>
            <person name="Pallen M.J."/>
        </authorList>
    </citation>
    <scope>NUCLEOTIDE SEQUENCE</scope>
    <source>
        <strain evidence="1">CHK187-14744</strain>
    </source>
</reference>
<dbReference type="Proteomes" id="UP000824164">
    <property type="component" value="Unassembled WGS sequence"/>
</dbReference>
<keyword evidence="1" id="KW-0808">Transferase</keyword>
<reference evidence="1" key="1">
    <citation type="submission" date="2020-10" db="EMBL/GenBank/DDBJ databases">
        <authorList>
            <person name="Gilroy R."/>
        </authorList>
    </citation>
    <scope>NUCLEOTIDE SEQUENCE</scope>
    <source>
        <strain evidence="1">CHK187-14744</strain>
    </source>
</reference>
<dbReference type="EMBL" id="DVLT01000037">
    <property type="protein sequence ID" value="HIU02650.1"/>
    <property type="molecule type" value="Genomic_DNA"/>
</dbReference>
<dbReference type="GO" id="GO:0016757">
    <property type="term" value="F:glycosyltransferase activity"/>
    <property type="evidence" value="ECO:0007669"/>
    <property type="project" value="UniProtKB-KW"/>
</dbReference>
<dbReference type="Gene3D" id="3.40.50.2020">
    <property type="match status" value="1"/>
</dbReference>
<evidence type="ECO:0000313" key="2">
    <source>
        <dbReference type="Proteomes" id="UP000824164"/>
    </source>
</evidence>
<dbReference type="SUPFAM" id="SSF53271">
    <property type="entry name" value="PRTase-like"/>
    <property type="match status" value="1"/>
</dbReference>
<proteinExistence type="predicted"/>
<gene>
    <name evidence="1" type="ORF">IAB63_05305</name>
</gene>
<dbReference type="InterPro" id="IPR029057">
    <property type="entry name" value="PRTase-like"/>
</dbReference>
<name>A0A9D1HFQ8_9FIRM</name>
<organism evidence="1 2">
    <name type="scientific">Candidatus Onthocola gallistercoris</name>
    <dbReference type="NCBI Taxonomy" id="2840876"/>
    <lineage>
        <taxon>Bacteria</taxon>
        <taxon>Bacillati</taxon>
        <taxon>Bacillota</taxon>
        <taxon>Bacilli</taxon>
        <taxon>Candidatus Onthocola</taxon>
    </lineage>
</organism>
<protein>
    <submittedName>
        <fullName evidence="1">Orotate phosphoribosyltransferase</fullName>
    </submittedName>
</protein>
<evidence type="ECO:0000313" key="1">
    <source>
        <dbReference type="EMBL" id="HIU02650.1"/>
    </source>
</evidence>